<reference evidence="3" key="1">
    <citation type="submission" date="2017-05" db="EMBL/GenBank/DDBJ databases">
        <authorList>
            <person name="Song R."/>
            <person name="Chenine A.L."/>
            <person name="Ruprecht R.M."/>
        </authorList>
    </citation>
    <scope>NUCLEOTIDE SEQUENCE</scope>
    <source>
        <strain evidence="3">Kingella_eburonensis</strain>
    </source>
</reference>
<dbReference type="STRING" id="1522312.GCA_900177895_00691"/>
<reference evidence="4 5" key="2">
    <citation type="submission" date="2017-06" db="EMBL/GenBank/DDBJ databases">
        <authorList>
            <person name="Kim H.J."/>
            <person name="Triplett B.A."/>
        </authorList>
    </citation>
    <scope>NUCLEOTIDE SEQUENCE [LARGE SCALE GENOMIC DNA]</scope>
    <source>
        <strain evidence="4">Kingella_eburonensis</strain>
    </source>
</reference>
<keyword evidence="5" id="KW-1185">Reference proteome</keyword>
<keyword evidence="1" id="KW-1133">Transmembrane helix</keyword>
<dbReference type="PANTHER" id="PTHR23028:SF53">
    <property type="entry name" value="ACYL_TRANSF_3 DOMAIN-CONTAINING PROTEIN"/>
    <property type="match status" value="1"/>
</dbReference>
<organism evidence="3">
    <name type="scientific">Kingella negevensis</name>
    <dbReference type="NCBI Taxonomy" id="1522312"/>
    <lineage>
        <taxon>Bacteria</taxon>
        <taxon>Pseudomonadati</taxon>
        <taxon>Pseudomonadota</taxon>
        <taxon>Betaproteobacteria</taxon>
        <taxon>Neisseriales</taxon>
        <taxon>Neisseriaceae</taxon>
        <taxon>Kingella</taxon>
    </lineage>
</organism>
<dbReference type="GO" id="GO:0016020">
    <property type="term" value="C:membrane"/>
    <property type="evidence" value="ECO:0007669"/>
    <property type="project" value="TreeGrafter"/>
</dbReference>
<evidence type="ECO:0000259" key="2">
    <source>
        <dbReference type="Pfam" id="PF01757"/>
    </source>
</evidence>
<feature type="transmembrane region" description="Helical" evidence="1">
    <location>
        <begin position="38"/>
        <end position="58"/>
    </location>
</feature>
<keyword evidence="3" id="KW-0808">Transferase</keyword>
<feature type="transmembrane region" description="Helical" evidence="1">
    <location>
        <begin position="161"/>
        <end position="183"/>
    </location>
</feature>
<feature type="domain" description="Acyltransferase 3" evidence="2">
    <location>
        <begin position="36"/>
        <end position="350"/>
    </location>
</feature>
<feature type="transmembrane region" description="Helical" evidence="1">
    <location>
        <begin position="6"/>
        <end position="26"/>
    </location>
</feature>
<dbReference type="Pfam" id="PF01757">
    <property type="entry name" value="Acyl_transf_3"/>
    <property type="match status" value="1"/>
</dbReference>
<feature type="transmembrane region" description="Helical" evidence="1">
    <location>
        <begin position="304"/>
        <end position="325"/>
    </location>
</feature>
<feature type="transmembrane region" description="Helical" evidence="1">
    <location>
        <begin position="195"/>
        <end position="214"/>
    </location>
</feature>
<evidence type="ECO:0000313" key="5">
    <source>
        <dbReference type="Proteomes" id="UP000215450"/>
    </source>
</evidence>
<feature type="transmembrane region" description="Helical" evidence="1">
    <location>
        <begin position="246"/>
        <end position="266"/>
    </location>
</feature>
<keyword evidence="1" id="KW-0472">Membrane</keyword>
<dbReference type="InterPro" id="IPR002656">
    <property type="entry name" value="Acyl_transf_3_dom"/>
</dbReference>
<feature type="transmembrane region" description="Helical" evidence="1">
    <location>
        <begin position="220"/>
        <end position="239"/>
    </location>
</feature>
<dbReference type="PANTHER" id="PTHR23028">
    <property type="entry name" value="ACETYLTRANSFERASE"/>
    <property type="match status" value="1"/>
</dbReference>
<dbReference type="InterPro" id="IPR050879">
    <property type="entry name" value="Acyltransferase_3"/>
</dbReference>
<feature type="transmembrane region" description="Helical" evidence="1">
    <location>
        <begin position="113"/>
        <end position="132"/>
    </location>
</feature>
<sequence length="366" mass="42098">MNTFLILFAAIICTFCAAFVCTKIFTQPEKPNRSLQLDGLRGVLACAVITHHFCYNFNWREGGKWGATDVLIQNLGAVSVSLFFLMSAYLHIGKIQHSPKIKWRDFFIARIKRIYPLYIAVFLLVVAVTLSYKPLTAQNLPEFLRFTLQWLLFQNASFQGFQAHLAIAGVQWTLVYEWAVYTILPLVHMIYQRKFSFQAAAWVAIGVAVWIIGWHSQTRYYWLFVLAIPAAILAQPIRFVMQKQPLVVHALMIALTVCAFAYTQPYSWAQRLVLMVWFGFVANGYSFANVLNYRGLTKLGDLSYAIYLLHGLVIFMWFGAWKMFVFKQGNFLGYVLHLPLIFSVAIGAAYLGNRYVEMPFSRKRKK</sequence>
<evidence type="ECO:0000313" key="3">
    <source>
        <dbReference type="EMBL" id="SMQ12671.1"/>
    </source>
</evidence>
<feature type="transmembrane region" description="Helical" evidence="1">
    <location>
        <begin position="331"/>
        <end position="356"/>
    </location>
</feature>
<dbReference type="RefSeq" id="WP_095062813.1">
    <property type="nucleotide sequence ID" value="NZ_FXUV02000035.1"/>
</dbReference>
<dbReference type="GO" id="GO:0000271">
    <property type="term" value="P:polysaccharide biosynthetic process"/>
    <property type="evidence" value="ECO:0007669"/>
    <property type="project" value="TreeGrafter"/>
</dbReference>
<keyword evidence="3" id="KW-0012">Acyltransferase</keyword>
<evidence type="ECO:0000256" key="1">
    <source>
        <dbReference type="SAM" id="Phobius"/>
    </source>
</evidence>
<dbReference type="EMBL" id="FXUV02000035">
    <property type="protein sequence ID" value="SNB75354.1"/>
    <property type="molecule type" value="Genomic_DNA"/>
</dbReference>
<dbReference type="Proteomes" id="UP000215450">
    <property type="component" value="Unassembled WGS sequence"/>
</dbReference>
<dbReference type="OrthoDB" id="9814807at2"/>
<feature type="transmembrane region" description="Helical" evidence="1">
    <location>
        <begin position="70"/>
        <end position="92"/>
    </location>
</feature>
<dbReference type="GO" id="GO:0016747">
    <property type="term" value="F:acyltransferase activity, transferring groups other than amino-acyl groups"/>
    <property type="evidence" value="ECO:0007669"/>
    <property type="project" value="InterPro"/>
</dbReference>
<protein>
    <submittedName>
        <fullName evidence="3">Acyltransferase family protein</fullName>
    </submittedName>
</protein>
<dbReference type="EMBL" id="FXUV01000029">
    <property type="protein sequence ID" value="SMQ12671.1"/>
    <property type="molecule type" value="Genomic_DNA"/>
</dbReference>
<proteinExistence type="predicted"/>
<feature type="transmembrane region" description="Helical" evidence="1">
    <location>
        <begin position="272"/>
        <end position="292"/>
    </location>
</feature>
<dbReference type="AlphaFoldDB" id="A0A238HGN4"/>
<gene>
    <name evidence="3" type="ORF">KEBURONENSIS_01572</name>
    <name evidence="4" type="ORF">KEBURONENSIS_01581</name>
</gene>
<accession>A0A238HGN4</accession>
<evidence type="ECO:0000313" key="4">
    <source>
        <dbReference type="EMBL" id="SNB75354.1"/>
    </source>
</evidence>
<name>A0A238HGN4_9NEIS</name>
<keyword evidence="1" id="KW-0812">Transmembrane</keyword>